<dbReference type="Gene3D" id="3.40.50.510">
    <property type="entry name" value="Phosphotransferase system, mannose-type IIA component"/>
    <property type="match status" value="1"/>
</dbReference>
<dbReference type="Proteomes" id="UP000324896">
    <property type="component" value="Unassembled WGS sequence"/>
</dbReference>
<keyword evidence="8" id="KW-0418">Kinase</keyword>
<comment type="subunit">
    <text evidence="5">Homodimer. The dihydroxyacetone kinase complex is composed of a homodimer of DhaM, a homodimer of DhaK and the subunit DhaL.</text>
</comment>
<dbReference type="EMBL" id="QICM01000019">
    <property type="protein sequence ID" value="PXV64173.1"/>
    <property type="molecule type" value="Genomic_DNA"/>
</dbReference>
<evidence type="ECO:0000259" key="6">
    <source>
        <dbReference type="PROSITE" id="PS51096"/>
    </source>
</evidence>
<dbReference type="AlphaFoldDB" id="A0A1G6QY80"/>
<dbReference type="SUPFAM" id="SSF53062">
    <property type="entry name" value="PTS system fructose IIA component-like"/>
    <property type="match status" value="1"/>
</dbReference>
<gene>
    <name evidence="7" type="ORF">C8C78_11913</name>
    <name evidence="8" type="ORF">SAMN04488597_12044</name>
</gene>
<dbReference type="PANTHER" id="PTHR38594:SF1">
    <property type="entry name" value="PEP-DEPENDENT DIHYDROXYACETONE KINASE, PHOSPHORYL DONOR SUBUNIT DHAM"/>
    <property type="match status" value="1"/>
</dbReference>
<dbReference type="Pfam" id="PF03610">
    <property type="entry name" value="EIIA-man"/>
    <property type="match status" value="1"/>
</dbReference>
<comment type="catalytic activity">
    <reaction evidence="1">
        <text>dihydroxyacetone + phosphoenolpyruvate = dihydroxyacetone phosphate + pyruvate</text>
        <dbReference type="Rhea" id="RHEA:18381"/>
        <dbReference type="ChEBI" id="CHEBI:15361"/>
        <dbReference type="ChEBI" id="CHEBI:16016"/>
        <dbReference type="ChEBI" id="CHEBI:57642"/>
        <dbReference type="ChEBI" id="CHEBI:58702"/>
        <dbReference type="EC" id="2.7.1.121"/>
    </reaction>
</comment>
<accession>A0A1G6QY80</accession>
<evidence type="ECO:0000313" key="10">
    <source>
        <dbReference type="Proteomes" id="UP000324896"/>
    </source>
</evidence>
<proteinExistence type="predicted"/>
<comment type="function">
    <text evidence="2">Component of the dihydroxyacetone kinase complex, which is responsible for the phosphoenolpyruvate (PEP)-dependent phosphorylation of dihydroxyacetone. DhaM serves as the phosphoryl donor. Is phosphorylated by phosphoenolpyruvate in an EI- and HPr-dependent reaction, and a phosphorelay system on histidine residues finally leads to phosphoryl transfer to DhaL and dihydroxyacetone.</text>
</comment>
<name>A0A1G6QY80_9FIRM</name>
<feature type="domain" description="PTS EIIA type-4" evidence="6">
    <location>
        <begin position="1"/>
        <end position="130"/>
    </location>
</feature>
<dbReference type="InterPro" id="IPR039643">
    <property type="entry name" value="DhaM"/>
</dbReference>
<dbReference type="GO" id="GO:0047324">
    <property type="term" value="F:phosphoenolpyruvate-glycerone phosphotransferase activity"/>
    <property type="evidence" value="ECO:0007669"/>
    <property type="project" value="UniProtKB-EC"/>
</dbReference>
<dbReference type="InterPro" id="IPR036662">
    <property type="entry name" value="PTS_EIIA_man-typ_sf"/>
</dbReference>
<evidence type="ECO:0000313" key="7">
    <source>
        <dbReference type="EMBL" id="PXV64173.1"/>
    </source>
</evidence>
<evidence type="ECO:0000256" key="1">
    <source>
        <dbReference type="ARBA" id="ARBA00001113"/>
    </source>
</evidence>
<dbReference type="PANTHER" id="PTHR38594">
    <property type="entry name" value="PEP-DEPENDENT DIHYDROXYACETONE KINASE, PHOSPHORYL DONOR SUBUNIT DHAM"/>
    <property type="match status" value="1"/>
</dbReference>
<evidence type="ECO:0000256" key="3">
    <source>
        <dbReference type="ARBA" id="ARBA00012095"/>
    </source>
</evidence>
<dbReference type="GO" id="GO:0019563">
    <property type="term" value="P:glycerol catabolic process"/>
    <property type="evidence" value="ECO:0007669"/>
    <property type="project" value="InterPro"/>
</dbReference>
<keyword evidence="4" id="KW-0808">Transferase</keyword>
<organism evidence="8 10">
    <name type="scientific">Halanaerobium congolense</name>
    <dbReference type="NCBI Taxonomy" id="54121"/>
    <lineage>
        <taxon>Bacteria</taxon>
        <taxon>Bacillati</taxon>
        <taxon>Bacillota</taxon>
        <taxon>Clostridia</taxon>
        <taxon>Halanaerobiales</taxon>
        <taxon>Halanaerobiaceae</taxon>
        <taxon>Halanaerobium</taxon>
    </lineage>
</organism>
<dbReference type="RefSeq" id="WP_110301000.1">
    <property type="nucleotide sequence ID" value="NZ_FMYT01000020.1"/>
</dbReference>
<dbReference type="EC" id="2.7.1.121" evidence="3"/>
<dbReference type="InterPro" id="IPR012844">
    <property type="entry name" value="DhaM_N"/>
</dbReference>
<dbReference type="EMBL" id="FMYT01000020">
    <property type="protein sequence ID" value="SDC97282.1"/>
    <property type="molecule type" value="Genomic_DNA"/>
</dbReference>
<dbReference type="InterPro" id="IPR004701">
    <property type="entry name" value="PTS_EIIA_man-typ"/>
</dbReference>
<evidence type="ECO:0000313" key="9">
    <source>
        <dbReference type="Proteomes" id="UP000247389"/>
    </source>
</evidence>
<sequence>MVNIILVSHVKEIAEGAKKLAEQMKQGDVEIIAVGGTPDGDIGTDPDAIETAVNEIYKEDGVIILADLGSAIMSVNMVLDWLEEEVREKIVLADAPFVEGAVVAAVEAGMGNKIEEILESIESADMIKKN</sequence>
<dbReference type="GO" id="GO:0016020">
    <property type="term" value="C:membrane"/>
    <property type="evidence" value="ECO:0007669"/>
    <property type="project" value="InterPro"/>
</dbReference>
<evidence type="ECO:0000313" key="8">
    <source>
        <dbReference type="EMBL" id="SDC97282.1"/>
    </source>
</evidence>
<protein>
    <recommendedName>
        <fullName evidence="3">phosphoenolpyruvate--glycerone phosphotransferase</fullName>
        <ecNumber evidence="3">2.7.1.121</ecNumber>
    </recommendedName>
</protein>
<dbReference type="PROSITE" id="PS51096">
    <property type="entry name" value="PTS_EIIA_TYPE_4"/>
    <property type="match status" value="1"/>
</dbReference>
<reference evidence="7 9" key="2">
    <citation type="submission" date="2018-04" db="EMBL/GenBank/DDBJ databases">
        <title>Subsurface microbial communities from deep shales in Ohio and West Virginia, USA.</title>
        <authorList>
            <person name="Wrighton K."/>
        </authorList>
    </citation>
    <scope>NUCLEOTIDE SEQUENCE [LARGE SCALE GENOMIC DNA]</scope>
    <source>
        <strain evidence="7 9">MSL28</strain>
    </source>
</reference>
<evidence type="ECO:0000256" key="2">
    <source>
        <dbReference type="ARBA" id="ARBA00002788"/>
    </source>
</evidence>
<dbReference type="GO" id="GO:0009401">
    <property type="term" value="P:phosphoenolpyruvate-dependent sugar phosphotransferase system"/>
    <property type="evidence" value="ECO:0007669"/>
    <property type="project" value="InterPro"/>
</dbReference>
<dbReference type="NCBIfam" id="TIGR02364">
    <property type="entry name" value="dha_pts"/>
    <property type="match status" value="1"/>
</dbReference>
<evidence type="ECO:0000256" key="4">
    <source>
        <dbReference type="ARBA" id="ARBA00022679"/>
    </source>
</evidence>
<reference evidence="8 10" key="1">
    <citation type="submission" date="2016-10" db="EMBL/GenBank/DDBJ databases">
        <authorList>
            <person name="Varghese N."/>
            <person name="Submissions S."/>
        </authorList>
    </citation>
    <scope>NUCLEOTIDE SEQUENCE [LARGE SCALE GENOMIC DNA]</scope>
    <source>
        <strain evidence="8 10">WG10</strain>
    </source>
</reference>
<evidence type="ECO:0000256" key="5">
    <source>
        <dbReference type="ARBA" id="ARBA00046577"/>
    </source>
</evidence>
<dbReference type="Proteomes" id="UP000247389">
    <property type="component" value="Unassembled WGS sequence"/>
</dbReference>